<comment type="subcellular location">
    <subcellularLocation>
        <location evidence="5">Cytoplasm</location>
    </subcellularLocation>
</comment>
<comment type="similarity">
    <text evidence="5">Belongs to the GTP cyclohydrolase I family. QueF type 1 subfamily.</text>
</comment>
<protein>
    <recommendedName>
        <fullName evidence="5">NADPH-dependent 7-cyano-7-deazaguanine reductase</fullName>
        <ecNumber evidence="5">1.7.1.13</ecNumber>
    </recommendedName>
    <alternativeName>
        <fullName evidence="5">7-cyano-7-carbaguanine reductase</fullName>
    </alternativeName>
    <alternativeName>
        <fullName evidence="5">NADPH-dependent nitrile oxidoreductase</fullName>
    </alternativeName>
    <alternativeName>
        <fullName evidence="5">PreQ(0) reductase</fullName>
    </alternativeName>
</protein>
<feature type="binding site" evidence="5">
    <location>
        <begin position="89"/>
        <end position="90"/>
    </location>
    <ligand>
        <name>substrate</name>
    </ligand>
</feature>
<dbReference type="NCBIfam" id="TIGR03139">
    <property type="entry name" value="QueF-II"/>
    <property type="match status" value="1"/>
</dbReference>
<evidence type="ECO:0000256" key="2">
    <source>
        <dbReference type="ARBA" id="ARBA00022785"/>
    </source>
</evidence>
<keyword evidence="3 5" id="KW-0521">NADP</keyword>
<evidence type="ECO:0000256" key="1">
    <source>
        <dbReference type="ARBA" id="ARBA00022490"/>
    </source>
</evidence>
<comment type="function">
    <text evidence="5">Catalyzes the NADPH-dependent reduction of 7-cyano-7-deazaguanine (preQ0) to 7-aminomethyl-7-deazaguanine (preQ1).</text>
</comment>
<keyword evidence="2 5" id="KW-0671">Queuosine biosynthesis</keyword>
<keyword evidence="4 5" id="KW-0560">Oxidoreductase</keyword>
<dbReference type="GO" id="GO:0033739">
    <property type="term" value="F:preQ1 synthase activity"/>
    <property type="evidence" value="ECO:0007669"/>
    <property type="project" value="UniProtKB-UniRule"/>
</dbReference>
<dbReference type="GO" id="GO:0005737">
    <property type="term" value="C:cytoplasm"/>
    <property type="evidence" value="ECO:0007669"/>
    <property type="project" value="UniProtKB-SubCell"/>
</dbReference>
<organism evidence="6 7">
    <name type="scientific">Caldanaerobacter subterraneus</name>
    <dbReference type="NCBI Taxonomy" id="911092"/>
    <lineage>
        <taxon>Bacteria</taxon>
        <taxon>Bacillati</taxon>
        <taxon>Bacillota</taxon>
        <taxon>Clostridia</taxon>
        <taxon>Thermoanaerobacterales</taxon>
        <taxon>Thermoanaerobacteraceae</taxon>
        <taxon>Caldanaerobacter</taxon>
    </lineage>
</organism>
<dbReference type="UniPathway" id="UPA00392"/>
<accession>A0A357VQF3</accession>
<comment type="catalytic activity">
    <reaction evidence="5">
        <text>7-aminomethyl-7-carbaguanine + 2 NADP(+) = 7-cyano-7-carbaguanine + 2 NADPH + 3 H(+)</text>
        <dbReference type="Rhea" id="RHEA:13409"/>
        <dbReference type="ChEBI" id="CHEBI:15378"/>
        <dbReference type="ChEBI" id="CHEBI:45075"/>
        <dbReference type="ChEBI" id="CHEBI:57783"/>
        <dbReference type="ChEBI" id="CHEBI:58349"/>
        <dbReference type="ChEBI" id="CHEBI:58703"/>
        <dbReference type="EC" id="1.7.1.13"/>
    </reaction>
</comment>
<reference evidence="6 7" key="1">
    <citation type="journal article" date="2018" name="Nat. Biotechnol.">
        <title>A standardized bacterial taxonomy based on genome phylogeny substantially revises the tree of life.</title>
        <authorList>
            <person name="Parks D.H."/>
            <person name="Chuvochina M."/>
            <person name="Waite D.W."/>
            <person name="Rinke C."/>
            <person name="Skarshewski A."/>
            <person name="Chaumeil P.A."/>
            <person name="Hugenholtz P."/>
        </authorList>
    </citation>
    <scope>NUCLEOTIDE SEQUENCE [LARGE SCALE GENOMIC DNA]</scope>
    <source>
        <strain evidence="6">UBA12544</strain>
    </source>
</reference>
<dbReference type="Gene3D" id="3.30.1130.10">
    <property type="match status" value="1"/>
</dbReference>
<feature type="active site" description="Proton donor" evidence="5">
    <location>
        <position position="55"/>
    </location>
</feature>
<keyword evidence="1 5" id="KW-0963">Cytoplasm</keyword>
<dbReference type="AlphaFoldDB" id="A0A357VQF3"/>
<evidence type="ECO:0000313" key="7">
    <source>
        <dbReference type="Proteomes" id="UP000264445"/>
    </source>
</evidence>
<dbReference type="InterPro" id="IPR050084">
    <property type="entry name" value="NADPH_dep_7-cyano-7-deazaG_red"/>
</dbReference>
<feature type="binding site" evidence="5">
    <location>
        <begin position="70"/>
        <end position="72"/>
    </location>
    <ligand>
        <name>substrate</name>
    </ligand>
</feature>
<dbReference type="HAMAP" id="MF_00818">
    <property type="entry name" value="QueF_type1"/>
    <property type="match status" value="1"/>
</dbReference>
<name>A0A357VQF3_9THEO</name>
<dbReference type="PIRSF" id="PIRSF027377">
    <property type="entry name" value="Nitrile_oxidored_QueF"/>
    <property type="match status" value="1"/>
</dbReference>
<sequence>MTDKYKERRFDIYGYEKIDKEVLEYIEYEYPEKNTIVEYITDEFSSVCPWTGLPDNAKLTIRYIPHKKLVELKSLKYYLTSYRNVGILQEHAINRILDDLVELLQPKFMEIIGEFQERGGIATRIIARYEKEEY</sequence>
<dbReference type="PANTHER" id="PTHR34354:SF1">
    <property type="entry name" value="NADPH-DEPENDENT 7-CYANO-7-DEAZAGUANINE REDUCTASE"/>
    <property type="match status" value="1"/>
</dbReference>
<evidence type="ECO:0000313" key="6">
    <source>
        <dbReference type="EMBL" id="HBT49871.1"/>
    </source>
</evidence>
<dbReference type="PANTHER" id="PTHR34354">
    <property type="entry name" value="NADPH-DEPENDENT 7-CYANO-7-DEAZAGUANINE REDUCTASE"/>
    <property type="match status" value="1"/>
</dbReference>
<comment type="pathway">
    <text evidence="5">tRNA modification; tRNA-queuosine biosynthesis.</text>
</comment>
<dbReference type="RefSeq" id="WP_278429321.1">
    <property type="nucleotide sequence ID" value="NZ_DOLB01000130.1"/>
</dbReference>
<evidence type="ECO:0000256" key="4">
    <source>
        <dbReference type="ARBA" id="ARBA00023002"/>
    </source>
</evidence>
<dbReference type="EMBL" id="DOLB01000130">
    <property type="protein sequence ID" value="HBT49871.1"/>
    <property type="molecule type" value="Genomic_DNA"/>
</dbReference>
<dbReference type="EC" id="1.7.1.13" evidence="5"/>
<evidence type="ECO:0000256" key="5">
    <source>
        <dbReference type="HAMAP-Rule" id="MF_00818"/>
    </source>
</evidence>
<dbReference type="Pfam" id="PF14489">
    <property type="entry name" value="QueF"/>
    <property type="match status" value="1"/>
</dbReference>
<proteinExistence type="inferred from homology"/>
<comment type="caution">
    <text evidence="6">The sequence shown here is derived from an EMBL/GenBank/DDBJ whole genome shotgun (WGS) entry which is preliminary data.</text>
</comment>
<dbReference type="InterPro" id="IPR043133">
    <property type="entry name" value="GTP-CH-I_C/QueF"/>
</dbReference>
<dbReference type="SUPFAM" id="SSF55620">
    <property type="entry name" value="Tetrahydrobiopterin biosynthesis enzymes-like"/>
    <property type="match status" value="1"/>
</dbReference>
<dbReference type="InterPro" id="IPR016856">
    <property type="entry name" value="QueF_type1"/>
</dbReference>
<gene>
    <name evidence="5" type="primary">queF</name>
    <name evidence="6" type="ORF">DEA61_08670</name>
</gene>
<dbReference type="InterPro" id="IPR029500">
    <property type="entry name" value="QueF"/>
</dbReference>
<feature type="active site" description="Thioimide intermediate" evidence="5">
    <location>
        <position position="48"/>
    </location>
</feature>
<dbReference type="GO" id="GO:0008616">
    <property type="term" value="P:tRNA queuosine(34) biosynthetic process"/>
    <property type="evidence" value="ECO:0007669"/>
    <property type="project" value="UniProtKB-UniRule"/>
</dbReference>
<dbReference type="Proteomes" id="UP000264445">
    <property type="component" value="Unassembled WGS sequence"/>
</dbReference>
<evidence type="ECO:0000256" key="3">
    <source>
        <dbReference type="ARBA" id="ARBA00022857"/>
    </source>
</evidence>